<reference evidence="2" key="3">
    <citation type="submission" date="2022-04" db="EMBL/GenBank/DDBJ databases">
        <authorList>
            <person name="Liu G."/>
        </authorList>
    </citation>
    <scope>NUCLEOTIDE SEQUENCE</scope>
    <source>
        <strain evidence="2">RG22</strain>
    </source>
</reference>
<dbReference type="EMBL" id="BLXY01000001">
    <property type="protein sequence ID" value="GFO62810.1"/>
    <property type="molecule type" value="Genomic_DNA"/>
</dbReference>
<reference evidence="1" key="2">
    <citation type="journal article" date="2021" name="Int. J. Syst. Evol. Microbiol.">
        <title>Geomonas silvestris sp. nov., Geomonas paludis sp. nov. and Geomonas limicola sp. nov., isolated from terrestrial environments, and emended description of the genus Geomonas.</title>
        <authorList>
            <person name="Itoh H."/>
            <person name="Xu Z."/>
            <person name="Masuda Y."/>
            <person name="Ushijima N."/>
            <person name="Hayakawa C."/>
            <person name="Shiratori Y."/>
            <person name="Senoo K."/>
        </authorList>
    </citation>
    <scope>NUCLEOTIDE SEQUENCE</scope>
    <source>
        <strain evidence="1">Red736</strain>
    </source>
</reference>
<dbReference type="AlphaFoldDB" id="A0A6V8MRU2"/>
<evidence type="ECO:0000313" key="2">
    <source>
        <dbReference type="EMBL" id="UPU35612.1"/>
    </source>
</evidence>
<protein>
    <submittedName>
        <fullName evidence="1">Uncharacterized protein</fullName>
    </submittedName>
</protein>
<accession>A0A6V8MRU2</accession>
<sequence length="127" mass="14714">MDIDLTVMLANILNGMGPKLISKHMKAQAAGDETRATMALAQVVIYTKLLERYQEDDEYYQFILDLQQLREAQEEFYLESRAENNRKLALVVLSRLRFLAMLQRRLAAAERDKAMETLRTTPAIVRH</sequence>
<proteinExistence type="predicted"/>
<evidence type="ECO:0000313" key="4">
    <source>
        <dbReference type="Proteomes" id="UP000831485"/>
    </source>
</evidence>
<name>A0A6V8MRU2_9BACT</name>
<evidence type="ECO:0000313" key="3">
    <source>
        <dbReference type="Proteomes" id="UP000568888"/>
    </source>
</evidence>
<gene>
    <name evidence="1" type="ORF">GMPD_07290</name>
    <name evidence="2" type="ORF">M1B72_19565</name>
</gene>
<keyword evidence="4" id="KW-1185">Reference proteome</keyword>
<reference evidence="3" key="1">
    <citation type="submission" date="2020-06" db="EMBL/GenBank/DDBJ databases">
        <title>Draft genomic sequecing of Geomonas sp. Red736.</title>
        <authorList>
            <person name="Itoh H."/>
            <person name="Xu Z.X."/>
            <person name="Ushijima N."/>
            <person name="Masuda Y."/>
            <person name="Shiratori Y."/>
            <person name="Senoo K."/>
        </authorList>
    </citation>
    <scope>NUCLEOTIDE SEQUENCE [LARGE SCALE GENOMIC DNA]</scope>
    <source>
        <strain evidence="3">Red736</strain>
    </source>
</reference>
<dbReference type="Proteomes" id="UP000568888">
    <property type="component" value="Unassembled WGS sequence"/>
</dbReference>
<dbReference type="EMBL" id="CP096574">
    <property type="protein sequence ID" value="UPU35612.1"/>
    <property type="molecule type" value="Genomic_DNA"/>
</dbReference>
<organism evidence="1 3">
    <name type="scientific">Geomonas paludis</name>
    <dbReference type="NCBI Taxonomy" id="2740185"/>
    <lineage>
        <taxon>Bacteria</taxon>
        <taxon>Pseudomonadati</taxon>
        <taxon>Thermodesulfobacteriota</taxon>
        <taxon>Desulfuromonadia</taxon>
        <taxon>Geobacterales</taxon>
        <taxon>Geobacteraceae</taxon>
        <taxon>Geomonas</taxon>
    </lineage>
</organism>
<dbReference type="RefSeq" id="WP_183345181.1">
    <property type="nucleotide sequence ID" value="NZ_BLXY01000001.1"/>
</dbReference>
<evidence type="ECO:0000313" key="1">
    <source>
        <dbReference type="EMBL" id="GFO62810.1"/>
    </source>
</evidence>
<dbReference type="Proteomes" id="UP000831485">
    <property type="component" value="Chromosome"/>
</dbReference>